<evidence type="ECO:0000313" key="2">
    <source>
        <dbReference type="EMBL" id="VVB12726.1"/>
    </source>
</evidence>
<evidence type="ECO:0008006" key="4">
    <source>
        <dbReference type="Google" id="ProtNLM"/>
    </source>
</evidence>
<dbReference type="EMBL" id="CABITT030000007">
    <property type="protein sequence ID" value="VVB12726.1"/>
    <property type="molecule type" value="Genomic_DNA"/>
</dbReference>
<name>A0A565CGN3_9BRAS</name>
<reference evidence="2" key="1">
    <citation type="submission" date="2019-07" db="EMBL/GenBank/DDBJ databases">
        <authorList>
            <person name="Dittberner H."/>
        </authorList>
    </citation>
    <scope>NUCLEOTIDE SEQUENCE [LARGE SCALE GENOMIC DNA]</scope>
</reference>
<protein>
    <recommendedName>
        <fullName evidence="4">Aspartic peptidase DDI1-type domain-containing protein</fullName>
    </recommendedName>
</protein>
<accession>A0A565CGN3</accession>
<dbReference type="AlphaFoldDB" id="A0A565CGN3"/>
<evidence type="ECO:0000313" key="3">
    <source>
        <dbReference type="Proteomes" id="UP000489600"/>
    </source>
</evidence>
<dbReference type="Proteomes" id="UP000489600">
    <property type="component" value="Unassembled WGS sequence"/>
</dbReference>
<dbReference type="OrthoDB" id="1939491at2759"/>
<sequence>MENRETETPEEPPSKIGSLQLLHALQANPVVKPMSKGLMYVEARINDKPTQVMVDTGPTHKLHGHRGGCET</sequence>
<keyword evidence="3" id="KW-1185">Reference proteome</keyword>
<gene>
    <name evidence="2" type="ORF">ANE_LOCUS23170</name>
</gene>
<feature type="region of interest" description="Disordered" evidence="1">
    <location>
        <begin position="51"/>
        <end position="71"/>
    </location>
</feature>
<feature type="compositionally biased region" description="Basic residues" evidence="1">
    <location>
        <begin position="60"/>
        <end position="71"/>
    </location>
</feature>
<organism evidence="2 3">
    <name type="scientific">Arabis nemorensis</name>
    <dbReference type="NCBI Taxonomy" id="586526"/>
    <lineage>
        <taxon>Eukaryota</taxon>
        <taxon>Viridiplantae</taxon>
        <taxon>Streptophyta</taxon>
        <taxon>Embryophyta</taxon>
        <taxon>Tracheophyta</taxon>
        <taxon>Spermatophyta</taxon>
        <taxon>Magnoliopsida</taxon>
        <taxon>eudicotyledons</taxon>
        <taxon>Gunneridae</taxon>
        <taxon>Pentapetalae</taxon>
        <taxon>rosids</taxon>
        <taxon>malvids</taxon>
        <taxon>Brassicales</taxon>
        <taxon>Brassicaceae</taxon>
        <taxon>Arabideae</taxon>
        <taxon>Arabis</taxon>
    </lineage>
</organism>
<proteinExistence type="predicted"/>
<evidence type="ECO:0000256" key="1">
    <source>
        <dbReference type="SAM" id="MobiDB-lite"/>
    </source>
</evidence>
<comment type="caution">
    <text evidence="2">The sequence shown here is derived from an EMBL/GenBank/DDBJ whole genome shotgun (WGS) entry which is preliminary data.</text>
</comment>